<dbReference type="KEGG" id="char:105900921"/>
<dbReference type="PROSITE" id="PS50294">
    <property type="entry name" value="WD_REPEATS_REGION"/>
    <property type="match status" value="2"/>
</dbReference>
<feature type="coiled-coil region" evidence="4">
    <location>
        <begin position="891"/>
        <end position="995"/>
    </location>
</feature>
<dbReference type="PANTHER" id="PTHR32215">
    <property type="entry name" value="CILIA- AND FLAGELLA-ASSOCIATED PROTEIN 57"/>
    <property type="match status" value="1"/>
</dbReference>
<evidence type="ECO:0000259" key="6">
    <source>
        <dbReference type="Pfam" id="PF23414"/>
    </source>
</evidence>
<evidence type="ECO:0000256" key="5">
    <source>
        <dbReference type="SAM" id="MobiDB-lite"/>
    </source>
</evidence>
<organism evidence="7 8">
    <name type="scientific">Clupea harengus</name>
    <name type="common">Atlantic herring</name>
    <dbReference type="NCBI Taxonomy" id="7950"/>
    <lineage>
        <taxon>Eukaryota</taxon>
        <taxon>Metazoa</taxon>
        <taxon>Chordata</taxon>
        <taxon>Craniata</taxon>
        <taxon>Vertebrata</taxon>
        <taxon>Euteleostomi</taxon>
        <taxon>Actinopterygii</taxon>
        <taxon>Neopterygii</taxon>
        <taxon>Teleostei</taxon>
        <taxon>Clupei</taxon>
        <taxon>Clupeiformes</taxon>
        <taxon>Clupeoidei</taxon>
        <taxon>Clupeidae</taxon>
        <taxon>Clupea</taxon>
    </lineage>
</organism>
<protein>
    <submittedName>
        <fullName evidence="8">Cilia- and flagella-associated protein 57</fullName>
    </submittedName>
</protein>
<dbReference type="GeneID" id="105900921"/>
<evidence type="ECO:0000313" key="8">
    <source>
        <dbReference type="RefSeq" id="XP_042564894.1"/>
    </source>
</evidence>
<dbReference type="FunFam" id="2.130.10.10:FF:000271">
    <property type="entry name" value="cilia- and flagella-associated protein 57"/>
    <property type="match status" value="1"/>
</dbReference>
<dbReference type="PROSITE" id="PS50082">
    <property type="entry name" value="WD_REPEATS_2"/>
    <property type="match status" value="3"/>
</dbReference>
<keyword evidence="1 3" id="KW-0853">WD repeat</keyword>
<accession>A0A8M1KTD0</accession>
<dbReference type="InterPro" id="IPR052993">
    <property type="entry name" value="CFA-57"/>
</dbReference>
<feature type="repeat" description="WD" evidence="3">
    <location>
        <begin position="361"/>
        <end position="402"/>
    </location>
</feature>
<dbReference type="RefSeq" id="XP_042564894.1">
    <property type="nucleotide sequence ID" value="XM_042708960.1"/>
</dbReference>
<keyword evidence="8" id="KW-0969">Cilium</keyword>
<proteinExistence type="predicted"/>
<name>A0A8M1KTD0_CLUHA</name>
<dbReference type="Proteomes" id="UP000515152">
    <property type="component" value="Chromosome 10"/>
</dbReference>
<evidence type="ECO:0000256" key="4">
    <source>
        <dbReference type="SAM" id="Coils"/>
    </source>
</evidence>
<feature type="coiled-coil region" evidence="4">
    <location>
        <begin position="802"/>
        <end position="840"/>
    </location>
</feature>
<dbReference type="InterPro" id="IPR055442">
    <property type="entry name" value="Beta-prop_EML-like_2nd"/>
</dbReference>
<sequence length="1217" mass="140244">MASVLAQCHHIIGLRTGVANNICFLDEHTVLFPSGNNCVRYNIDRKCQKFIPGLEKSLGMYALAISPNKRYLAVSELGDRPIITIYDLQHELFRKKKVLMAGDLTIAEFVSMSFSPDCKYLIAQSSGPDWVLFYWKWERQKVMATVKATTNTNPIYQVSFNPYDNAQICATGYGVLKVFRFTEGILKQTSFQKLDTQNILSHAWVSEERIIAGTERGRVMVFESGDLRWDMSVGPKATADNMSRSSRSASKKETDIQMDMPRITVITAYSKGFACTAGPGTVLLYERTEEREGYRKTRKITIPPDPCRSDPGRAEQQQMMSLAFSPSEETLVTSTDYNQLYSITTAEMTKDKQAHFEHLSHSFHSGCITGLSVCIRKAIMATCSLDQSVRIWSFETNALELYKEFQEEAYSIALHPSGLYVLVGFSSKLCLMNLLIDDIRTFKEFTVRACRECSFSNGGHFFAAVNGNVIHIYSSTSFENILNLKGHNGKVRSIAWSGDDSRLVSCGMEGAVYEWNTLTGTREAESVLKTCSYSGLSLSPDSKTIFAVGTDFTLKEIQDCLILREVSAEDVTYTSIVMSRSGRTLFTGTSIGTVRAIRYPLSLQREWIEYQAHASAVTKMVITFDDQYLLTVSEDGSLIIWKLIDKEGRGLKSQICYAEEILITKSELEEKNQIVLDLGTRVEELKMENEYKLRLNNLNFNEMIKELTEKFNNQMEPLKTNIQILKTDKELVEIKNHEVMTALLNEHSQEVRKLESASSQRLLLEYAKYQELQEKSQNMQVNYELQLQSMETVKAVALQNLKLHYEGQIQEMQLLLDQCQEESRTQQREFEESKKQMEEDSDCEIQDMRLRHGRLLTAERETNLKMKGETGTMKKKFSSIQKEIDERNMVIERMKGEQNKLQIKMKSLENDILSLKKEIEEKDETVQDKERRMYDLKRNNQELEKFKFVLDYKIKELRKQIEPRENDIKEMREQIQEMEKELDTFQKQNIKQELLISELYLKLSTSEKQVHKELQRVWDGQASIKRFKADLHNCVAFIQEPLRLKLAIKDLHNCYIHKSDVVEIEGADTAIQKEYARHQEHLERSLTTMKKKLALANMEHNKANVKIMQDNVTLITEISNLRQELTLTRSQVYKYEAQLGLNKKGQKKQASEAKGTLTPRCNPCDEVQRLNLHDETERIIQLQKFEIQRLRQEIHDMSKKRTHSPPSSPRLPSLTQL</sequence>
<dbReference type="InterPro" id="IPR001680">
    <property type="entry name" value="WD40_rpt"/>
</dbReference>
<evidence type="ECO:0000313" key="7">
    <source>
        <dbReference type="Proteomes" id="UP000515152"/>
    </source>
</evidence>
<evidence type="ECO:0000256" key="1">
    <source>
        <dbReference type="ARBA" id="ARBA00022574"/>
    </source>
</evidence>
<evidence type="ECO:0000256" key="2">
    <source>
        <dbReference type="ARBA" id="ARBA00022737"/>
    </source>
</evidence>
<evidence type="ECO:0000256" key="3">
    <source>
        <dbReference type="PROSITE-ProRule" id="PRU00221"/>
    </source>
</evidence>
<keyword evidence="4" id="KW-0175">Coiled coil</keyword>
<gene>
    <name evidence="8" type="primary">LOC105900921</name>
</gene>
<dbReference type="Pfam" id="PF23414">
    <property type="entry name" value="Beta-prop_EML_2"/>
    <property type="match status" value="1"/>
</dbReference>
<keyword evidence="8" id="KW-0966">Cell projection</keyword>
<dbReference type="AlphaFoldDB" id="A0A8M1KTD0"/>
<keyword evidence="8" id="KW-0282">Flagellum</keyword>
<reference evidence="8" key="1">
    <citation type="submission" date="2025-08" db="UniProtKB">
        <authorList>
            <consortium name="RefSeq"/>
        </authorList>
    </citation>
    <scope>IDENTIFICATION</scope>
</reference>
<feature type="repeat" description="WD" evidence="3">
    <location>
        <begin position="610"/>
        <end position="643"/>
    </location>
</feature>
<feature type="domain" description="EML-like second beta-propeller" evidence="6">
    <location>
        <begin position="369"/>
        <end position="643"/>
    </location>
</feature>
<dbReference type="SMART" id="SM00320">
    <property type="entry name" value="WD40"/>
    <property type="match status" value="6"/>
</dbReference>
<feature type="region of interest" description="Disordered" evidence="5">
    <location>
        <begin position="233"/>
        <end position="254"/>
    </location>
</feature>
<dbReference type="OrthoDB" id="10251741at2759"/>
<keyword evidence="2" id="KW-0677">Repeat</keyword>
<feature type="repeat" description="WD" evidence="3">
    <location>
        <begin position="484"/>
        <end position="525"/>
    </location>
</feature>
<feature type="region of interest" description="Disordered" evidence="5">
    <location>
        <begin position="1196"/>
        <end position="1217"/>
    </location>
</feature>
<dbReference type="PANTHER" id="PTHR32215:SF0">
    <property type="entry name" value="CILIA- AND FLAGELLA-ASSOCIATED PROTEIN 57"/>
    <property type="match status" value="1"/>
</dbReference>
<keyword evidence="7" id="KW-1185">Reference proteome</keyword>